<protein>
    <submittedName>
        <fullName evidence="3">Exosortase-associated EpsI family protein</fullName>
    </submittedName>
</protein>
<evidence type="ECO:0000313" key="4">
    <source>
        <dbReference type="Proteomes" id="UP000516134"/>
    </source>
</evidence>
<evidence type="ECO:0000256" key="1">
    <source>
        <dbReference type="SAM" id="MobiDB-lite"/>
    </source>
</evidence>
<reference evidence="3 4" key="1">
    <citation type="submission" date="2020-08" db="EMBL/GenBank/DDBJ databases">
        <title>Genome sequence of Sphingomonas daechungensis KACC 18115T.</title>
        <authorList>
            <person name="Hyun D.-W."/>
            <person name="Bae J.-W."/>
        </authorList>
    </citation>
    <scope>NUCLEOTIDE SEQUENCE [LARGE SCALE GENOMIC DNA]</scope>
    <source>
        <strain evidence="3 4">KACC 18115</strain>
    </source>
</reference>
<evidence type="ECO:0000313" key="3">
    <source>
        <dbReference type="EMBL" id="QNP43114.1"/>
    </source>
</evidence>
<gene>
    <name evidence="3" type="ORF">H9L15_14350</name>
</gene>
<evidence type="ECO:0000259" key="2">
    <source>
        <dbReference type="Pfam" id="PF11984"/>
    </source>
</evidence>
<keyword evidence="4" id="KW-1185">Reference proteome</keyword>
<dbReference type="EMBL" id="CP060780">
    <property type="protein sequence ID" value="QNP43114.1"/>
    <property type="molecule type" value="Genomic_DNA"/>
</dbReference>
<name>A0ABX6SZV3_9SPHN</name>
<proteinExistence type="predicted"/>
<dbReference type="Proteomes" id="UP000516134">
    <property type="component" value="Chromosome"/>
</dbReference>
<dbReference type="InterPro" id="IPR014263">
    <property type="entry name" value="Methanolan_biosynth_EpsI"/>
</dbReference>
<sequence>MSDEITSPNTSITRRKFALGLAFASVAGVAAARQPTKSIDLLGDKKLENVIPEKIGRWSFVSNSGLVVPPEDQLARALYSQLLTRTYMDEAGNGIMLLVAQSPTQSGILQIHRPNSVTPPGATNCHRAHRIRWISPAVPSPPSASPRHETGGRSKSSTGLASATTCRPAGDSSGWPWPWTICADTSRRRDGARLDVWRGSASCPCRRR</sequence>
<dbReference type="Pfam" id="PF11984">
    <property type="entry name" value="DUF3485"/>
    <property type="match status" value="1"/>
</dbReference>
<feature type="region of interest" description="Disordered" evidence="1">
    <location>
        <begin position="135"/>
        <end position="177"/>
    </location>
</feature>
<accession>A0ABX6SZV3</accession>
<feature type="domain" description="Methanolan biosynthesis EpsI" evidence="2">
    <location>
        <begin position="18"/>
        <end position="119"/>
    </location>
</feature>
<organism evidence="3 4">
    <name type="scientific">Sphingomonas daechungensis</name>
    <dbReference type="NCBI Taxonomy" id="1176646"/>
    <lineage>
        <taxon>Bacteria</taxon>
        <taxon>Pseudomonadati</taxon>
        <taxon>Pseudomonadota</taxon>
        <taxon>Alphaproteobacteria</taxon>
        <taxon>Sphingomonadales</taxon>
        <taxon>Sphingomonadaceae</taxon>
        <taxon>Sphingomonas</taxon>
    </lineage>
</organism>
<feature type="compositionally biased region" description="Polar residues" evidence="1">
    <location>
        <begin position="153"/>
        <end position="165"/>
    </location>
</feature>